<organism evidence="1 2">
    <name type="scientific">Nephila pilipes</name>
    <name type="common">Giant wood spider</name>
    <name type="synonym">Nephila maculata</name>
    <dbReference type="NCBI Taxonomy" id="299642"/>
    <lineage>
        <taxon>Eukaryota</taxon>
        <taxon>Metazoa</taxon>
        <taxon>Ecdysozoa</taxon>
        <taxon>Arthropoda</taxon>
        <taxon>Chelicerata</taxon>
        <taxon>Arachnida</taxon>
        <taxon>Araneae</taxon>
        <taxon>Araneomorphae</taxon>
        <taxon>Entelegynae</taxon>
        <taxon>Araneoidea</taxon>
        <taxon>Nephilidae</taxon>
        <taxon>Nephila</taxon>
    </lineage>
</organism>
<accession>A0A8X6PIJ0</accession>
<comment type="caution">
    <text evidence="1">The sequence shown here is derived from an EMBL/GenBank/DDBJ whole genome shotgun (WGS) entry which is preliminary data.</text>
</comment>
<keyword evidence="2" id="KW-1185">Reference proteome</keyword>
<gene>
    <name evidence="1" type="ORF">NPIL_332911</name>
</gene>
<protein>
    <submittedName>
        <fullName evidence="1">Uncharacterized protein</fullName>
    </submittedName>
</protein>
<dbReference type="AlphaFoldDB" id="A0A8X6PIJ0"/>
<dbReference type="Proteomes" id="UP000887013">
    <property type="component" value="Unassembled WGS sequence"/>
</dbReference>
<evidence type="ECO:0000313" key="2">
    <source>
        <dbReference type="Proteomes" id="UP000887013"/>
    </source>
</evidence>
<evidence type="ECO:0000313" key="1">
    <source>
        <dbReference type="EMBL" id="GFT69966.1"/>
    </source>
</evidence>
<sequence>MNGLKDEFFSESCGVRRSAGERGGGYCAISNFCCEEGPENVCNVQVAMVATLVDGNTLFDSRVLLE</sequence>
<reference evidence="1" key="1">
    <citation type="submission" date="2020-08" db="EMBL/GenBank/DDBJ databases">
        <title>Multicomponent nature underlies the extraordinary mechanical properties of spider dragline silk.</title>
        <authorList>
            <person name="Kono N."/>
            <person name="Nakamura H."/>
            <person name="Mori M."/>
            <person name="Yoshida Y."/>
            <person name="Ohtoshi R."/>
            <person name="Malay A.D."/>
            <person name="Moran D.A.P."/>
            <person name="Tomita M."/>
            <person name="Numata K."/>
            <person name="Arakawa K."/>
        </authorList>
    </citation>
    <scope>NUCLEOTIDE SEQUENCE</scope>
</reference>
<proteinExistence type="predicted"/>
<dbReference type="EMBL" id="BMAW01020776">
    <property type="protein sequence ID" value="GFT69966.1"/>
    <property type="molecule type" value="Genomic_DNA"/>
</dbReference>
<name>A0A8X6PIJ0_NEPPI</name>